<evidence type="ECO:0000259" key="2">
    <source>
        <dbReference type="PROSITE" id="PS50144"/>
    </source>
</evidence>
<dbReference type="PANTHER" id="PTHR24413">
    <property type="entry name" value="SPECKLE-TYPE POZ PROTEIN"/>
    <property type="match status" value="1"/>
</dbReference>
<dbReference type="Proteomes" id="UP000499080">
    <property type="component" value="Unassembled WGS sequence"/>
</dbReference>
<dbReference type="PROSITE" id="PS50144">
    <property type="entry name" value="MATH"/>
    <property type="match status" value="1"/>
</dbReference>
<dbReference type="SUPFAM" id="SSF54695">
    <property type="entry name" value="POZ domain"/>
    <property type="match status" value="1"/>
</dbReference>
<feature type="domain" description="MATH" evidence="2">
    <location>
        <begin position="7"/>
        <end position="136"/>
    </location>
</feature>
<name>A0A4Y2UH42_ARAVE</name>
<evidence type="ECO:0000259" key="1">
    <source>
        <dbReference type="PROSITE" id="PS50097"/>
    </source>
</evidence>
<protein>
    <submittedName>
        <fullName evidence="3">TD and POZ domain-containing protein 2</fullName>
    </submittedName>
</protein>
<proteinExistence type="predicted"/>
<dbReference type="SMART" id="SM00225">
    <property type="entry name" value="BTB"/>
    <property type="match status" value="1"/>
</dbReference>
<dbReference type="Gene3D" id="3.30.710.10">
    <property type="entry name" value="Potassium Channel Kv1.1, Chain A"/>
    <property type="match status" value="1"/>
</dbReference>
<dbReference type="GO" id="GO:0030163">
    <property type="term" value="P:protein catabolic process"/>
    <property type="evidence" value="ECO:0007669"/>
    <property type="project" value="UniProtKB-ARBA"/>
</dbReference>
<organism evidence="3 4">
    <name type="scientific">Araneus ventricosus</name>
    <name type="common">Orbweaver spider</name>
    <name type="synonym">Epeira ventricosa</name>
    <dbReference type="NCBI Taxonomy" id="182803"/>
    <lineage>
        <taxon>Eukaryota</taxon>
        <taxon>Metazoa</taxon>
        <taxon>Ecdysozoa</taxon>
        <taxon>Arthropoda</taxon>
        <taxon>Chelicerata</taxon>
        <taxon>Arachnida</taxon>
        <taxon>Araneae</taxon>
        <taxon>Araneomorphae</taxon>
        <taxon>Entelegynae</taxon>
        <taxon>Araneoidea</taxon>
        <taxon>Araneidae</taxon>
        <taxon>Araneus</taxon>
    </lineage>
</organism>
<keyword evidence="4" id="KW-1185">Reference proteome</keyword>
<dbReference type="InterPro" id="IPR002083">
    <property type="entry name" value="MATH/TRAF_dom"/>
</dbReference>
<gene>
    <name evidence="3" type="primary">Tdpoz2_6</name>
    <name evidence="3" type="ORF">AVEN_22828_1</name>
</gene>
<dbReference type="CDD" id="cd00121">
    <property type="entry name" value="MATH"/>
    <property type="match status" value="1"/>
</dbReference>
<dbReference type="SUPFAM" id="SSF49599">
    <property type="entry name" value="TRAF domain-like"/>
    <property type="match status" value="1"/>
</dbReference>
<sequence length="540" mass="61590">MASNENSFVMKWSIKNFSLLWKGEGLTIHSPEFSPEHMGGTKWRLRLSSQHCVSMTEYIHIQLLREDEDDGPSFFNIRFEISFQALNESPLILKEYNECFRCGNIGGEFKVKWNEVILIKKDEYLPEDTLTVCCKTWSRSDSVSRTGRFFVQTIIGIAHLTFYGILKGFSSLVPNEEQVVQCVSESPERGFVTIKISLNDQGTIYSKRIEYFLNSGKLCTSKLHLIDNTGNKVECIRCGELFDPDKLRIPLTMTDLIDKKELYVQNDTLTFQFQMIFSPGIESEEMQEPEYVLDDCQNIPQIISNVKQIDISKNEENLTNASEKTEDNEQPALPTTFKDDMISFYNESIFHDVQLHIGTETVPAHRDILRARSPVFRRMFATDMKEKASDCISITDLNLDTLKRMLLFLYTDTTGELELQSAKELYFASEKYGISSLKRRCSISMKQNLQPSNVCEILALADAHQDKELKSAVQEIFYNFKQHSKRKTKYLDNSPVIIITRGGASGVSGGQGPVVGDTVYSVGANFCITFMQQAIQQVDK</sequence>
<dbReference type="InterPro" id="IPR008974">
    <property type="entry name" value="TRAF-like"/>
</dbReference>
<dbReference type="InterPro" id="IPR011333">
    <property type="entry name" value="SKP1/BTB/POZ_sf"/>
</dbReference>
<dbReference type="CDD" id="cd14733">
    <property type="entry name" value="BACK"/>
    <property type="match status" value="1"/>
</dbReference>
<dbReference type="Gene3D" id="2.60.210.10">
    <property type="entry name" value="Apoptosis, Tumor Necrosis Factor Receptor Associated Protein 2, Chain A"/>
    <property type="match status" value="1"/>
</dbReference>
<accession>A0A4Y2UH42</accession>
<dbReference type="AlphaFoldDB" id="A0A4Y2UH42"/>
<reference evidence="3 4" key="1">
    <citation type="journal article" date="2019" name="Sci. Rep.">
        <title>Orb-weaving spider Araneus ventricosus genome elucidates the spidroin gene catalogue.</title>
        <authorList>
            <person name="Kono N."/>
            <person name="Nakamura H."/>
            <person name="Ohtoshi R."/>
            <person name="Moran D.A.P."/>
            <person name="Shinohara A."/>
            <person name="Yoshida Y."/>
            <person name="Fujiwara M."/>
            <person name="Mori M."/>
            <person name="Tomita M."/>
            <person name="Arakawa K."/>
        </authorList>
    </citation>
    <scope>NUCLEOTIDE SEQUENCE [LARGE SCALE GENOMIC DNA]</scope>
</reference>
<dbReference type="Pfam" id="PF00651">
    <property type="entry name" value="BTB"/>
    <property type="match status" value="1"/>
</dbReference>
<dbReference type="EMBL" id="BGPR01036637">
    <property type="protein sequence ID" value="GBO11933.1"/>
    <property type="molecule type" value="Genomic_DNA"/>
</dbReference>
<evidence type="ECO:0000313" key="4">
    <source>
        <dbReference type="Proteomes" id="UP000499080"/>
    </source>
</evidence>
<feature type="domain" description="BTB" evidence="1">
    <location>
        <begin position="351"/>
        <end position="418"/>
    </location>
</feature>
<evidence type="ECO:0000313" key="3">
    <source>
        <dbReference type="EMBL" id="GBO11933.1"/>
    </source>
</evidence>
<comment type="caution">
    <text evidence="3">The sequence shown here is derived from an EMBL/GenBank/DDBJ whole genome shotgun (WGS) entry which is preliminary data.</text>
</comment>
<dbReference type="InterPro" id="IPR000210">
    <property type="entry name" value="BTB/POZ_dom"/>
</dbReference>
<dbReference type="CDD" id="cd18186">
    <property type="entry name" value="BTB_POZ_ZBTB_KLHL-like"/>
    <property type="match status" value="1"/>
</dbReference>
<dbReference type="OrthoDB" id="6777468at2759"/>
<dbReference type="PROSITE" id="PS50097">
    <property type="entry name" value="BTB"/>
    <property type="match status" value="1"/>
</dbReference>